<evidence type="ECO:0000256" key="14">
    <source>
        <dbReference type="ARBA" id="ARBA00023027"/>
    </source>
</evidence>
<dbReference type="GO" id="GO:0051537">
    <property type="term" value="F:2 iron, 2 sulfur cluster binding"/>
    <property type="evidence" value="ECO:0007669"/>
    <property type="project" value="UniProtKB-KW"/>
</dbReference>
<evidence type="ECO:0000256" key="9">
    <source>
        <dbReference type="ARBA" id="ARBA00022723"/>
    </source>
</evidence>
<evidence type="ECO:0000256" key="3">
    <source>
        <dbReference type="ARBA" id="ARBA00004275"/>
    </source>
</evidence>
<dbReference type="SUPFAM" id="SSF56003">
    <property type="entry name" value="Molybdenum cofactor-binding domain"/>
    <property type="match status" value="1"/>
</dbReference>
<dbReference type="InterPro" id="IPR036683">
    <property type="entry name" value="CO_DH_flav_C_dom_sf"/>
</dbReference>
<dbReference type="Gene3D" id="3.30.390.50">
    <property type="entry name" value="CO dehydrogenase flavoprotein, C-terminal domain"/>
    <property type="match status" value="1"/>
</dbReference>
<dbReference type="Gene3D" id="1.10.150.120">
    <property type="entry name" value="[2Fe-2S]-binding domain"/>
    <property type="match status" value="1"/>
</dbReference>
<dbReference type="SMART" id="SM01092">
    <property type="entry name" value="CO_deh_flav_C"/>
    <property type="match status" value="1"/>
</dbReference>
<evidence type="ECO:0000256" key="7">
    <source>
        <dbReference type="ARBA" id="ARBA00022630"/>
    </source>
</evidence>
<dbReference type="GO" id="GO:0005506">
    <property type="term" value="F:iron ion binding"/>
    <property type="evidence" value="ECO:0007669"/>
    <property type="project" value="InterPro"/>
</dbReference>
<dbReference type="FunFam" id="3.90.1170.50:FF:000001">
    <property type="entry name" value="Aldehyde oxidase 1"/>
    <property type="match status" value="1"/>
</dbReference>
<evidence type="ECO:0000256" key="10">
    <source>
        <dbReference type="ARBA" id="ARBA00022827"/>
    </source>
</evidence>
<dbReference type="Gene3D" id="3.30.43.10">
    <property type="entry name" value="Uridine Diphospho-n-acetylenolpyruvylglucosamine Reductase, domain 2"/>
    <property type="match status" value="1"/>
</dbReference>
<dbReference type="EC" id="1.17.1.4" evidence="5"/>
<comment type="cofactor">
    <cofactor evidence="1">
        <name>Mo-molybdopterin</name>
        <dbReference type="ChEBI" id="CHEBI:71302"/>
    </cofactor>
</comment>
<keyword evidence="15" id="KW-0576">Peroxisome</keyword>
<evidence type="ECO:0000256" key="4">
    <source>
        <dbReference type="ARBA" id="ARBA00006849"/>
    </source>
</evidence>
<dbReference type="PANTHER" id="PTHR45444:SF3">
    <property type="entry name" value="XANTHINE DEHYDROGENASE"/>
    <property type="match status" value="1"/>
</dbReference>
<accession>A0A812EEH4</accession>
<dbReference type="PROSITE" id="PS51387">
    <property type="entry name" value="FAD_PCMH"/>
    <property type="match status" value="1"/>
</dbReference>
<dbReference type="InterPro" id="IPR002888">
    <property type="entry name" value="2Fe-2S-bd"/>
</dbReference>
<dbReference type="Pfam" id="PF02738">
    <property type="entry name" value="MoCoBD_1"/>
    <property type="match status" value="1"/>
</dbReference>
<keyword evidence="11 21" id="KW-0560">Oxidoreductase</keyword>
<sequence length="827" mass="92246">MTSVEELVFYANGKKICEKNADPETTLLTYLREKLLLKGTKLGCAEGGCGACTVMVSRYDRQRRKILNYSANACLMPVCAAHGLAITTVEGIGSIQNGLHPVQERIAKSHGSQCGFCTPGIVMSMYSLIRNKPNPTMEDIENAFQGNLCRCTGYRPILEGFSTFAKGCGINGKCCQQNGNNSVDNKGCGVNGKCCQQRNTGSLQNNKGCGINGKCCQQNGNNSVDNKEVEKLFDESEFLPYEPTQEPIFPPQLQLSDEYDVKSLKFIGERTIWFRPVTLSELLELKQQYPQARIVNGNTEVGVETKFKNMFYPTLIYPGNVPELNIIENIPDGIMIGAAVSLARMEEILKEEIKRLPDYKTQIFRAIVDMLQWFAGHQIRNVSAIGGNIATASPISDMNPLFMAAGVVLQLASKDGHREVKMNSDFFKRYRVTDMQPNEVIVSLKIPYSQKNEYMRGYKQSHRREDDIAIVNAGFRVKFKDDSHVVSDISLVFGGMRPITAMATKAMEKAIGRKWDDMLVTDMCDWLTTELPLSPDVPGGMARYRQTLCSSFFFKFFLNVCQQLQLKVKPEELSGGEGIHYEPCQGSQIFEKLDPGQLKTDLVGRPVVHMSGLKQATGEAIYLDDIPKYENELRLALVMSTKAHARLINVDPSEALSMPGVVDYIDYKDVPGSNMYGFCKDEYIFAVDKVTCEGQVIGAIVADTAAHAQRAAKNVKITYEELTPIVTIEQAIEANSFYVTKEIKDGDLEVGYKESDHVIEREIRIGGQEHFYLETHSTLVIPKKEDHELEIYASTQNINELQLGIGSALNIPANRFCVRVKRIGESM</sequence>
<evidence type="ECO:0000256" key="13">
    <source>
        <dbReference type="ARBA" id="ARBA00023014"/>
    </source>
</evidence>
<evidence type="ECO:0000259" key="20">
    <source>
        <dbReference type="PROSITE" id="PS51387"/>
    </source>
</evidence>
<dbReference type="CDD" id="cd00207">
    <property type="entry name" value="fer2"/>
    <property type="match status" value="1"/>
</dbReference>
<comment type="cofactor">
    <cofactor evidence="2">
        <name>FAD</name>
        <dbReference type="ChEBI" id="CHEBI:57692"/>
    </cofactor>
</comment>
<dbReference type="Pfam" id="PF01799">
    <property type="entry name" value="Fer2_2"/>
    <property type="match status" value="1"/>
</dbReference>
<reference evidence="21" key="1">
    <citation type="submission" date="2021-01" db="EMBL/GenBank/DDBJ databases">
        <authorList>
            <person name="Li R."/>
            <person name="Bekaert M."/>
        </authorList>
    </citation>
    <scope>NUCLEOTIDE SEQUENCE</scope>
    <source>
        <strain evidence="21">Farmed</strain>
    </source>
</reference>
<dbReference type="NCBIfam" id="TIGR02963">
    <property type="entry name" value="xanthine_xdhA"/>
    <property type="match status" value="1"/>
</dbReference>
<keyword evidence="13" id="KW-0411">Iron-sulfur</keyword>
<dbReference type="SUPFAM" id="SSF56176">
    <property type="entry name" value="FAD-binding/transporter-associated domain-like"/>
    <property type="match status" value="1"/>
</dbReference>
<keyword evidence="12" id="KW-0408">Iron</keyword>
<dbReference type="Pfam" id="PF03450">
    <property type="entry name" value="CO_deh_flav_C"/>
    <property type="match status" value="1"/>
</dbReference>
<evidence type="ECO:0000259" key="19">
    <source>
        <dbReference type="PROSITE" id="PS51085"/>
    </source>
</evidence>
<dbReference type="Proteomes" id="UP000597762">
    <property type="component" value="Unassembled WGS sequence"/>
</dbReference>
<dbReference type="InterPro" id="IPR016167">
    <property type="entry name" value="FAD-bd_PCMH_sub1"/>
</dbReference>
<comment type="similarity">
    <text evidence="4">Belongs to the xanthine dehydrogenase family.</text>
</comment>
<dbReference type="SMART" id="SM01008">
    <property type="entry name" value="Ald_Xan_dh_C"/>
    <property type="match status" value="1"/>
</dbReference>
<dbReference type="AlphaFoldDB" id="A0A812EEH4"/>
<evidence type="ECO:0000256" key="18">
    <source>
        <dbReference type="ARBA" id="ARBA00049517"/>
    </source>
</evidence>
<dbReference type="InterPro" id="IPR037165">
    <property type="entry name" value="AldOxase/xan_DH_Mopterin-bd_sf"/>
</dbReference>
<dbReference type="SUPFAM" id="SSF54292">
    <property type="entry name" value="2Fe-2S ferredoxin-like"/>
    <property type="match status" value="1"/>
</dbReference>
<dbReference type="FunFam" id="3.10.20.30:FF:000015">
    <property type="entry name" value="Aldehyde oxidase 1"/>
    <property type="match status" value="1"/>
</dbReference>
<dbReference type="SUPFAM" id="SSF54665">
    <property type="entry name" value="CO dehydrogenase molybdoprotein N-domain-like"/>
    <property type="match status" value="1"/>
</dbReference>
<dbReference type="InterPro" id="IPR036856">
    <property type="entry name" value="Ald_Oxase/Xan_DH_a/b_sf"/>
</dbReference>
<dbReference type="InterPro" id="IPR000674">
    <property type="entry name" value="Ald_Oxase/Xan_DH_a/b"/>
</dbReference>
<dbReference type="GO" id="GO:0004854">
    <property type="term" value="F:xanthine dehydrogenase activity"/>
    <property type="evidence" value="ECO:0007669"/>
    <property type="project" value="UniProtKB-EC"/>
</dbReference>
<dbReference type="Pfam" id="PF00941">
    <property type="entry name" value="FAD_binding_5"/>
    <property type="match status" value="1"/>
</dbReference>
<evidence type="ECO:0000256" key="11">
    <source>
        <dbReference type="ARBA" id="ARBA00023002"/>
    </source>
</evidence>
<dbReference type="Gene3D" id="3.90.1170.50">
    <property type="entry name" value="Aldehyde oxidase/xanthine dehydrogenase, a/b hammerhead"/>
    <property type="match status" value="1"/>
</dbReference>
<dbReference type="PROSITE" id="PS51085">
    <property type="entry name" value="2FE2S_FER_2"/>
    <property type="match status" value="1"/>
</dbReference>
<keyword evidence="8" id="KW-0001">2Fe-2S</keyword>
<dbReference type="InterPro" id="IPR036884">
    <property type="entry name" value="2Fe-2S-bd_dom_sf"/>
</dbReference>
<keyword evidence="22" id="KW-1185">Reference proteome</keyword>
<dbReference type="Gene3D" id="3.30.465.10">
    <property type="match status" value="1"/>
</dbReference>
<evidence type="ECO:0000256" key="16">
    <source>
        <dbReference type="ARBA" id="ARBA00034078"/>
    </source>
</evidence>
<organism evidence="21 22">
    <name type="scientific">Acanthosepion pharaonis</name>
    <name type="common">Pharaoh cuttlefish</name>
    <name type="synonym">Sepia pharaonis</name>
    <dbReference type="NCBI Taxonomy" id="158019"/>
    <lineage>
        <taxon>Eukaryota</taxon>
        <taxon>Metazoa</taxon>
        <taxon>Spiralia</taxon>
        <taxon>Lophotrochozoa</taxon>
        <taxon>Mollusca</taxon>
        <taxon>Cephalopoda</taxon>
        <taxon>Coleoidea</taxon>
        <taxon>Decapodiformes</taxon>
        <taxon>Sepiida</taxon>
        <taxon>Sepiina</taxon>
        <taxon>Sepiidae</taxon>
        <taxon>Acanthosepion</taxon>
    </lineage>
</organism>
<feature type="domain" description="2Fe-2S ferredoxin-type" evidence="19">
    <location>
        <begin position="5"/>
        <end position="92"/>
    </location>
</feature>
<dbReference type="InterPro" id="IPR036318">
    <property type="entry name" value="FAD-bd_PCMH-like_sf"/>
</dbReference>
<evidence type="ECO:0000256" key="6">
    <source>
        <dbReference type="ARBA" id="ARBA00022505"/>
    </source>
</evidence>
<gene>
    <name evidence="21" type="ORF">SPHA_72872</name>
</gene>
<keyword evidence="14" id="KW-0520">NAD</keyword>
<comment type="cofactor">
    <cofactor evidence="16">
        <name>[2Fe-2S] cluster</name>
        <dbReference type="ChEBI" id="CHEBI:190135"/>
    </cofactor>
</comment>
<dbReference type="InterPro" id="IPR016169">
    <property type="entry name" value="FAD-bd_PCMH_sub2"/>
</dbReference>
<evidence type="ECO:0000256" key="8">
    <source>
        <dbReference type="ARBA" id="ARBA00022714"/>
    </source>
</evidence>
<evidence type="ECO:0000256" key="15">
    <source>
        <dbReference type="ARBA" id="ARBA00023140"/>
    </source>
</evidence>
<evidence type="ECO:0000256" key="2">
    <source>
        <dbReference type="ARBA" id="ARBA00001974"/>
    </source>
</evidence>
<dbReference type="FunFam" id="3.30.43.10:FF:000001">
    <property type="entry name" value="Xanthine dehydrogenase/oxidase"/>
    <property type="match status" value="1"/>
</dbReference>
<evidence type="ECO:0000256" key="12">
    <source>
        <dbReference type="ARBA" id="ARBA00023004"/>
    </source>
</evidence>
<dbReference type="PROSITE" id="PS00197">
    <property type="entry name" value="2FE2S_FER_1"/>
    <property type="match status" value="1"/>
</dbReference>
<evidence type="ECO:0000313" key="21">
    <source>
        <dbReference type="EMBL" id="CAE1322989.1"/>
    </source>
</evidence>
<comment type="caution">
    <text evidence="21">The sequence shown here is derived from an EMBL/GenBank/DDBJ whole genome shotgun (WGS) entry which is preliminary data.</text>
</comment>
<dbReference type="InterPro" id="IPR001041">
    <property type="entry name" value="2Fe-2S_ferredoxin-type"/>
</dbReference>
<dbReference type="OrthoDB" id="8300278at2759"/>
<dbReference type="EMBL" id="CAHIKZ030005350">
    <property type="protein sequence ID" value="CAE1322989.1"/>
    <property type="molecule type" value="Genomic_DNA"/>
</dbReference>
<name>A0A812EEH4_ACAPH</name>
<evidence type="ECO:0000256" key="5">
    <source>
        <dbReference type="ARBA" id="ARBA00013123"/>
    </source>
</evidence>
<comment type="catalytic activity">
    <reaction evidence="18">
        <text>hypoxanthine + NAD(+) + H2O = xanthine + NADH + H(+)</text>
        <dbReference type="Rhea" id="RHEA:24670"/>
        <dbReference type="ChEBI" id="CHEBI:15377"/>
        <dbReference type="ChEBI" id="CHEBI:15378"/>
        <dbReference type="ChEBI" id="CHEBI:17368"/>
        <dbReference type="ChEBI" id="CHEBI:17712"/>
        <dbReference type="ChEBI" id="CHEBI:57540"/>
        <dbReference type="ChEBI" id="CHEBI:57945"/>
        <dbReference type="EC" id="1.17.1.4"/>
    </reaction>
</comment>
<keyword evidence="10" id="KW-0274">FAD</keyword>
<dbReference type="PANTHER" id="PTHR45444">
    <property type="entry name" value="XANTHINE DEHYDROGENASE"/>
    <property type="match status" value="1"/>
</dbReference>
<dbReference type="GO" id="GO:0071949">
    <property type="term" value="F:FAD binding"/>
    <property type="evidence" value="ECO:0007669"/>
    <property type="project" value="InterPro"/>
</dbReference>
<protein>
    <recommendedName>
        <fullName evidence="5">xanthine dehydrogenase</fullName>
        <ecNumber evidence="5">1.17.1.4</ecNumber>
    </recommendedName>
</protein>
<feature type="domain" description="FAD-binding PCMH-type" evidence="20">
    <location>
        <begin position="266"/>
        <end position="451"/>
    </location>
</feature>
<proteinExistence type="inferred from homology"/>
<evidence type="ECO:0000313" key="22">
    <source>
        <dbReference type="Proteomes" id="UP000597762"/>
    </source>
</evidence>
<dbReference type="InterPro" id="IPR036010">
    <property type="entry name" value="2Fe-2S_ferredoxin-like_sf"/>
</dbReference>
<dbReference type="Pfam" id="PF00111">
    <property type="entry name" value="Fer2"/>
    <property type="match status" value="1"/>
</dbReference>
<dbReference type="FunFam" id="3.30.390.50:FF:000001">
    <property type="entry name" value="Xanthine dehydrogenase oxidase"/>
    <property type="match status" value="1"/>
</dbReference>
<dbReference type="Gene3D" id="3.30.365.10">
    <property type="entry name" value="Aldehyde oxidase/xanthine dehydrogenase, molybdopterin binding domain"/>
    <property type="match status" value="2"/>
</dbReference>
<dbReference type="InterPro" id="IPR006058">
    <property type="entry name" value="2Fe2S_fd_BS"/>
</dbReference>
<dbReference type="InterPro" id="IPR005107">
    <property type="entry name" value="CO_DH_flav_C"/>
</dbReference>
<keyword evidence="9" id="KW-0479">Metal-binding</keyword>
<dbReference type="Pfam" id="PF01315">
    <property type="entry name" value="Ald_Xan_dh_C"/>
    <property type="match status" value="1"/>
</dbReference>
<dbReference type="InterPro" id="IPR008274">
    <property type="entry name" value="AldOxase/xan_DH_MoCoBD1"/>
</dbReference>
<evidence type="ECO:0000256" key="17">
    <source>
        <dbReference type="ARBA" id="ARBA00049017"/>
    </source>
</evidence>
<dbReference type="InterPro" id="IPR014307">
    <property type="entry name" value="Xanthine_DH_ssu"/>
</dbReference>
<dbReference type="Gene3D" id="3.10.20.30">
    <property type="match status" value="1"/>
</dbReference>
<comment type="catalytic activity">
    <reaction evidence="17">
        <text>xanthine + NAD(+) + H2O = urate + NADH + H(+)</text>
        <dbReference type="Rhea" id="RHEA:16669"/>
        <dbReference type="ChEBI" id="CHEBI:15377"/>
        <dbReference type="ChEBI" id="CHEBI:15378"/>
        <dbReference type="ChEBI" id="CHEBI:17712"/>
        <dbReference type="ChEBI" id="CHEBI:17775"/>
        <dbReference type="ChEBI" id="CHEBI:57540"/>
        <dbReference type="ChEBI" id="CHEBI:57945"/>
        <dbReference type="EC" id="1.17.1.4"/>
    </reaction>
</comment>
<dbReference type="InterPro" id="IPR016166">
    <property type="entry name" value="FAD-bd_PCMH"/>
</dbReference>
<dbReference type="InterPro" id="IPR012675">
    <property type="entry name" value="Beta-grasp_dom_sf"/>
</dbReference>
<dbReference type="SUPFAM" id="SSF47741">
    <property type="entry name" value="CO dehydrogenase ISP C-domain like"/>
    <property type="match status" value="1"/>
</dbReference>
<dbReference type="FunFam" id="3.30.465.10:FF:000004">
    <property type="entry name" value="Xanthine dehydrogenase/oxidase"/>
    <property type="match status" value="1"/>
</dbReference>
<keyword evidence="6" id="KW-0500">Molybdenum</keyword>
<comment type="subcellular location">
    <subcellularLocation>
        <location evidence="3">Peroxisome</location>
    </subcellularLocation>
</comment>
<dbReference type="InterPro" id="IPR002346">
    <property type="entry name" value="Mopterin_DH_FAD-bd"/>
</dbReference>
<evidence type="ECO:0000256" key="1">
    <source>
        <dbReference type="ARBA" id="ARBA00001924"/>
    </source>
</evidence>
<keyword evidence="7" id="KW-0285">Flavoprotein</keyword>
<dbReference type="SUPFAM" id="SSF55447">
    <property type="entry name" value="CO dehydrogenase flavoprotein C-terminal domain-like"/>
    <property type="match status" value="1"/>
</dbReference>
<dbReference type="GO" id="GO:0005777">
    <property type="term" value="C:peroxisome"/>
    <property type="evidence" value="ECO:0007669"/>
    <property type="project" value="UniProtKB-SubCell"/>
</dbReference>
<dbReference type="InterPro" id="IPR016208">
    <property type="entry name" value="Ald_Oxase/xanthine_DH-like"/>
</dbReference>